<keyword evidence="1" id="KW-0175">Coiled coil</keyword>
<reference evidence="4" key="1">
    <citation type="submission" date="2022-11" db="EMBL/GenBank/DDBJ databases">
        <title>Whole genome sequence of Levilactobacillus brevis SMB091.</title>
        <authorList>
            <person name="Kim J.-M."/>
            <person name="Kim O.-C."/>
            <person name="Choi Y.H."/>
            <person name="Han N.S."/>
            <person name="Hurh B."/>
        </authorList>
    </citation>
    <scope>NUCLEOTIDE SEQUENCE</scope>
    <source>
        <strain evidence="4">SMB091</strain>
    </source>
</reference>
<organism evidence="4 5">
    <name type="scientific">Levilactobacillus brevis</name>
    <name type="common">Lactobacillus brevis</name>
    <dbReference type="NCBI Taxonomy" id="1580"/>
    <lineage>
        <taxon>Bacteria</taxon>
        <taxon>Bacillati</taxon>
        <taxon>Bacillota</taxon>
        <taxon>Bacilli</taxon>
        <taxon>Lactobacillales</taxon>
        <taxon>Lactobacillaceae</taxon>
        <taxon>Levilactobacillus</taxon>
    </lineage>
</organism>
<dbReference type="GO" id="GO:0008932">
    <property type="term" value="F:lytic endotransglycosylase activity"/>
    <property type="evidence" value="ECO:0007669"/>
    <property type="project" value="TreeGrafter"/>
</dbReference>
<gene>
    <name evidence="4" type="ORF">ORR04_02690</name>
</gene>
<feature type="compositionally biased region" description="Polar residues" evidence="2">
    <location>
        <begin position="146"/>
        <end position="155"/>
    </location>
</feature>
<dbReference type="Proteomes" id="UP001164768">
    <property type="component" value="Chromosome"/>
</dbReference>
<dbReference type="InterPro" id="IPR018392">
    <property type="entry name" value="LysM"/>
</dbReference>
<dbReference type="SMART" id="SM00257">
    <property type="entry name" value="LysM"/>
    <property type="match status" value="1"/>
</dbReference>
<evidence type="ECO:0000259" key="3">
    <source>
        <dbReference type="PROSITE" id="PS51782"/>
    </source>
</evidence>
<dbReference type="InterPro" id="IPR036779">
    <property type="entry name" value="LysM_dom_sf"/>
</dbReference>
<dbReference type="SUPFAM" id="SSF54106">
    <property type="entry name" value="LysM domain"/>
    <property type="match status" value="1"/>
</dbReference>
<dbReference type="PANTHER" id="PTHR33734">
    <property type="entry name" value="LYSM DOMAIN-CONTAINING GPI-ANCHORED PROTEIN 2"/>
    <property type="match status" value="1"/>
</dbReference>
<evidence type="ECO:0000313" key="4">
    <source>
        <dbReference type="EMBL" id="WAD02124.1"/>
    </source>
</evidence>
<accession>A0AB38X5Y9</accession>
<feature type="coiled-coil region" evidence="1">
    <location>
        <begin position="85"/>
        <end position="119"/>
    </location>
</feature>
<sequence>MDITLKENTAALVKNYVSTKKVATIPVSLMSPSQMSDKQLSTQAAKSKAKVKSDAASIAATQSTITKQQKVIDKTDDYLKKQNGYDTKKAAYDAVSKQIDDLKKQLAKAKTSKKKAIQDQIKAKQKTQKAAYADLKKLTNSASYQEQLKKQSTARSKLKSAKTKLAHERSKKAKDKKKAAALKKEADKRKAAAKKKKQKANLAKITSAIAKHKKQPLVGQTALYRADLMSSVVYFLGEVQPTETDASDVVSIGVDNSDPRAGKSTRTSKELSGTYYVFGNTYADACKQFNAIQKLQRLDTEFIIKGFSNWNHTKISSISKTVSGIPRENALELSITFTYVKPAKVLYGKSKKSTKSKGATKGAKNRGTDKGKYSTYTVKSGDTYWALAQKKGTTVATLTKLNGDWHKTMFPGHKLKIPK</sequence>
<proteinExistence type="predicted"/>
<dbReference type="EMBL" id="CP113117">
    <property type="protein sequence ID" value="WAD02124.1"/>
    <property type="molecule type" value="Genomic_DNA"/>
</dbReference>
<evidence type="ECO:0000256" key="2">
    <source>
        <dbReference type="SAM" id="MobiDB-lite"/>
    </source>
</evidence>
<name>A0AB38X5Y9_LEVBR</name>
<evidence type="ECO:0000313" key="5">
    <source>
        <dbReference type="Proteomes" id="UP001164768"/>
    </source>
</evidence>
<feature type="domain" description="LysM" evidence="3">
    <location>
        <begin position="374"/>
        <end position="417"/>
    </location>
</feature>
<feature type="region of interest" description="Disordered" evidence="2">
    <location>
        <begin position="146"/>
        <end position="181"/>
    </location>
</feature>
<feature type="compositionally biased region" description="Basic residues" evidence="2">
    <location>
        <begin position="156"/>
        <end position="181"/>
    </location>
</feature>
<dbReference type="PROSITE" id="PS51782">
    <property type="entry name" value="LYSM"/>
    <property type="match status" value="1"/>
</dbReference>
<dbReference type="CDD" id="cd00118">
    <property type="entry name" value="LysM"/>
    <property type="match status" value="1"/>
</dbReference>
<protein>
    <submittedName>
        <fullName evidence="4">LysM peptidoglycan-binding domain-containing protein</fullName>
    </submittedName>
</protein>
<dbReference type="Pfam" id="PF01476">
    <property type="entry name" value="LysM"/>
    <property type="match status" value="1"/>
</dbReference>
<evidence type="ECO:0000256" key="1">
    <source>
        <dbReference type="SAM" id="Coils"/>
    </source>
</evidence>
<dbReference type="Gene3D" id="3.10.350.10">
    <property type="entry name" value="LysM domain"/>
    <property type="match status" value="1"/>
</dbReference>
<dbReference type="RefSeq" id="WP_267668521.1">
    <property type="nucleotide sequence ID" value="NZ_CP113117.1"/>
</dbReference>
<dbReference type="AlphaFoldDB" id="A0AB38X5Y9"/>
<dbReference type="PANTHER" id="PTHR33734:SF22">
    <property type="entry name" value="MEMBRANE-BOUND LYTIC MUREIN TRANSGLYCOSYLASE D"/>
    <property type="match status" value="1"/>
</dbReference>